<organism evidence="2">
    <name type="scientific">Beihai Nido-like virus 2</name>
    <dbReference type="NCBI Taxonomy" id="1922351"/>
    <lineage>
        <taxon>Viruses</taxon>
        <taxon>Riboviria</taxon>
        <taxon>Orthornavirae</taxon>
        <taxon>Pisuviricota</taxon>
        <taxon>Pisoniviricetes</taxon>
        <taxon>Nidovirales</taxon>
        <taxon>Ronidovirineae</taxon>
        <taxon>Euroniviridae</taxon>
        <taxon>Ceronivirinae</taxon>
        <taxon>Charybnivirus</taxon>
        <taxon>Cradenivirus</taxon>
        <taxon>Charybnivirus charybdis</taxon>
        <taxon>Charybnivirus 1</taxon>
    </lineage>
</organism>
<evidence type="ECO:0000313" key="3">
    <source>
        <dbReference type="Proteomes" id="UP000204579"/>
    </source>
</evidence>
<protein>
    <submittedName>
        <fullName evidence="2">Uncharacterized protein</fullName>
    </submittedName>
</protein>
<dbReference type="GeneID" id="30745598"/>
<dbReference type="Proteomes" id="UP000204579">
    <property type="component" value="Segment"/>
</dbReference>
<evidence type="ECO:0000313" key="2">
    <source>
        <dbReference type="EMBL" id="APG77321.1"/>
    </source>
</evidence>
<keyword evidence="1" id="KW-0472">Membrane</keyword>
<evidence type="ECO:0000256" key="1">
    <source>
        <dbReference type="SAM" id="Phobius"/>
    </source>
</evidence>
<accession>A0A1L3KIS5</accession>
<feature type="transmembrane region" description="Helical" evidence="1">
    <location>
        <begin position="25"/>
        <end position="51"/>
    </location>
</feature>
<reference evidence="2" key="1">
    <citation type="journal article" date="2016" name="Nature">
        <title>Redefining the invertebrate RNA virosphere.</title>
        <authorList>
            <person name="Shi M."/>
            <person name="Lin X.D."/>
            <person name="Tian J.H."/>
            <person name="Chen L.J."/>
            <person name="Chen X."/>
            <person name="Li C.X."/>
            <person name="Qin X.C."/>
            <person name="Li J."/>
            <person name="Cao J.P."/>
            <person name="Eden J.S."/>
            <person name="Buchmann J."/>
            <person name="Wang W."/>
            <person name="Xu J."/>
            <person name="Holmes E.C."/>
            <person name="Zhang Y.Z."/>
        </authorList>
    </citation>
    <scope>NUCLEOTIDE SEQUENCE [LARGE SCALE GENOMIC DNA]</scope>
    <source>
        <strain evidence="2">BHXun32263</strain>
    </source>
</reference>
<keyword evidence="3" id="KW-1185">Reference proteome</keyword>
<name>A0A1L3KIS5_9NIDO</name>
<keyword evidence="1" id="KW-0812">Transmembrane</keyword>
<dbReference type="EMBL" id="KX883628">
    <property type="protein sequence ID" value="APG77321.1"/>
    <property type="molecule type" value="Genomic_RNA"/>
</dbReference>
<keyword evidence="1" id="KW-1133">Transmembrane helix</keyword>
<dbReference type="KEGG" id="vg:30745598"/>
<dbReference type="RefSeq" id="YP_009333340.1">
    <property type="nucleotide sequence ID" value="NC_032492.1"/>
</dbReference>
<proteinExistence type="predicted"/>
<sequence length="132" mass="14817">MTYTFYTDGPGTSAKLSLVGLIKSLIYYSVTLLFSLWFCIQILSILSGIFIDNALVQTQGTLVNNYTYTRNAVKRSTDEVKQMAVIVWDVILSLLRVTLYGLQAVVDGSNRELNNYHPRDLTSTAQPHSTEM</sequence>